<dbReference type="InterPro" id="IPR002514">
    <property type="entry name" value="Transposase_8"/>
</dbReference>
<name>A0A149QPB5_9PROT</name>
<accession>A0A149QPB5</accession>
<dbReference type="PATRIC" id="fig|178900.5.peg.2429"/>
<evidence type="ECO:0000313" key="2">
    <source>
        <dbReference type="EMBL" id="KXU99138.1"/>
    </source>
</evidence>
<dbReference type="AlphaFoldDB" id="A0A149QPB5"/>
<proteinExistence type="predicted"/>
<dbReference type="GO" id="GO:0004803">
    <property type="term" value="F:transposase activity"/>
    <property type="evidence" value="ECO:0007669"/>
    <property type="project" value="InterPro"/>
</dbReference>
<evidence type="ECO:0000256" key="1">
    <source>
        <dbReference type="SAM" id="Coils"/>
    </source>
</evidence>
<dbReference type="GO" id="GO:0003677">
    <property type="term" value="F:DNA binding"/>
    <property type="evidence" value="ECO:0007669"/>
    <property type="project" value="InterPro"/>
</dbReference>
<dbReference type="EMBL" id="LHZA01000108">
    <property type="protein sequence ID" value="KXU99138.1"/>
    <property type="molecule type" value="Genomic_DNA"/>
</dbReference>
<feature type="coiled-coil region" evidence="1">
    <location>
        <begin position="68"/>
        <end position="95"/>
    </location>
</feature>
<keyword evidence="1" id="KW-0175">Coiled coil</keyword>
<dbReference type="Gene3D" id="1.10.10.10">
    <property type="entry name" value="Winged helix-like DNA-binding domain superfamily/Winged helix DNA-binding domain"/>
    <property type="match status" value="1"/>
</dbReference>
<dbReference type="GO" id="GO:0006313">
    <property type="term" value="P:DNA transposition"/>
    <property type="evidence" value="ECO:0007669"/>
    <property type="project" value="InterPro"/>
</dbReference>
<dbReference type="InterPro" id="IPR036388">
    <property type="entry name" value="WH-like_DNA-bd_sf"/>
</dbReference>
<evidence type="ECO:0000313" key="3">
    <source>
        <dbReference type="Proteomes" id="UP000075473"/>
    </source>
</evidence>
<sequence length="133" mass="14931">MAEKKKTSRYSPEFRERAVRLLDEHRSDYPSLSAACREIGGKLGCSGDSLHDWWKQARRDAGAQPGRTTAETARIKALEREVRELRQANEILKKASAYFAQAELDRLCGRPFKGNASHCLSHAISKTYYSTGG</sequence>
<gene>
    <name evidence="2" type="ORF">AD928_02570</name>
</gene>
<dbReference type="Pfam" id="PF01527">
    <property type="entry name" value="HTH_Tnp_1"/>
    <property type="match status" value="1"/>
</dbReference>
<dbReference type="SUPFAM" id="SSF46689">
    <property type="entry name" value="Homeodomain-like"/>
    <property type="match status" value="1"/>
</dbReference>
<organism evidence="2 3">
    <name type="scientific">Acetobacter cerevisiae</name>
    <dbReference type="NCBI Taxonomy" id="178900"/>
    <lineage>
        <taxon>Bacteria</taxon>
        <taxon>Pseudomonadati</taxon>
        <taxon>Pseudomonadota</taxon>
        <taxon>Alphaproteobacteria</taxon>
        <taxon>Acetobacterales</taxon>
        <taxon>Acetobacteraceae</taxon>
        <taxon>Acetobacter</taxon>
    </lineage>
</organism>
<dbReference type="InterPro" id="IPR009057">
    <property type="entry name" value="Homeodomain-like_sf"/>
</dbReference>
<reference evidence="2 3" key="1">
    <citation type="submission" date="2015-06" db="EMBL/GenBank/DDBJ databases">
        <title>Improved classification and identification of acetic acid bacteria using matrix-assisted laser desorption/ionization time-of-flight mass spectrometry; Gluconobacter nephelii and Gluconobacter uchimurae are later heterotypic synonyms of Gluconobacter japonicus and Gluconobacter oxydans, respectively.</title>
        <authorList>
            <person name="Li L."/>
            <person name="Cleenwerck I."/>
            <person name="De Vuyst L."/>
            <person name="Vandamme P."/>
        </authorList>
    </citation>
    <scope>NUCLEOTIDE SEQUENCE [LARGE SCALE GENOMIC DNA]</scope>
    <source>
        <strain evidence="2 3">LMG 1625</strain>
    </source>
</reference>
<protein>
    <submittedName>
        <fullName evidence="2">Transposase</fullName>
    </submittedName>
</protein>
<dbReference type="Proteomes" id="UP000075473">
    <property type="component" value="Unassembled WGS sequence"/>
</dbReference>
<comment type="caution">
    <text evidence="2">The sequence shown here is derived from an EMBL/GenBank/DDBJ whole genome shotgun (WGS) entry which is preliminary data.</text>
</comment>